<reference evidence="8" key="1">
    <citation type="journal article" date="2012" name="Mol. Plant Microbe Interact.">
        <title>A highly conserved effector in Fusarium oxysporum is required for full virulence on Arabidopsis.</title>
        <authorList>
            <person name="Thatcher L.F."/>
            <person name="Gardiner D.M."/>
            <person name="Kazan K."/>
            <person name="Manners J."/>
        </authorList>
    </citation>
    <scope>NUCLEOTIDE SEQUENCE [LARGE SCALE GENOMIC DNA]</scope>
    <source>
        <strain evidence="8">Fo5176</strain>
    </source>
</reference>
<keyword evidence="4 5" id="KW-0408">Iron</keyword>
<dbReference type="InterPro" id="IPR036396">
    <property type="entry name" value="Cyt_P450_sf"/>
</dbReference>
<dbReference type="PROSITE" id="PS00086">
    <property type="entry name" value="CYTOCHROME_P450"/>
    <property type="match status" value="1"/>
</dbReference>
<evidence type="ECO:0000313" key="7">
    <source>
        <dbReference type="EnsemblFungi" id="FOXG_02774P0"/>
    </source>
</evidence>
<evidence type="ECO:0000256" key="1">
    <source>
        <dbReference type="ARBA" id="ARBA00001971"/>
    </source>
</evidence>
<dbReference type="CDD" id="cd11062">
    <property type="entry name" value="CYP58-like"/>
    <property type="match status" value="1"/>
</dbReference>
<organism evidence="7 8">
    <name type="scientific">Fusarium oxysporum (strain Fo5176)</name>
    <name type="common">Fusarium vascular wilt</name>
    <dbReference type="NCBI Taxonomy" id="660025"/>
    <lineage>
        <taxon>Eukaryota</taxon>
        <taxon>Fungi</taxon>
        <taxon>Dikarya</taxon>
        <taxon>Ascomycota</taxon>
        <taxon>Pezizomycotina</taxon>
        <taxon>Sordariomycetes</taxon>
        <taxon>Hypocreomycetidae</taxon>
        <taxon>Hypocreales</taxon>
        <taxon>Nectriaceae</taxon>
        <taxon>Fusarium</taxon>
        <taxon>Fusarium oxysporum species complex</taxon>
    </lineage>
</organism>
<sequence length="485" mass="54666">MADATWSAFQGTLTSMTARDWIVALTSAWLAFKVLQALYNVSPLHPLSKIPGPKLAAATYLPEFYYDVILVGRYTHAIKQMHEKYGPIVRINPNELHCADMSFSDEIYAVGGRKRDKPFHQVNGSAAGTGNAFGTPDHDLHRARRAPVAKFFSRAMIARLEQEVHDLAQTLCNKLLAENKDEKERKPFEIAHAYSCFTSDAISSYCFGEAFGLLSRNQWQPNYREATLAVLKPVFFFRFFPILVSSVKLDLLQSELDDSEKKQDRLVEEAVTIVNAGTETTSWALAVITYFLLSQPEILAKLQDELKQVVDDPCHLPSWTTLEHLPYLGAVINEGLRLSYGVSSRTARVPTTEDLVYRGEFNKKPMSLVLPRGYAIGMSAAIAHHDESVFPDSYAFVPERWIDGDNKIRKDLERSMIAFSKGSRGCLGKNLALCELYLSLAALVLRVMPYMRLYETTERDIRYDHDMFIPMTESGSKGVRVIIES</sequence>
<dbReference type="PANTHER" id="PTHR24305">
    <property type="entry name" value="CYTOCHROME P450"/>
    <property type="match status" value="1"/>
</dbReference>
<dbReference type="STRING" id="426428.A0A0D2XFT5"/>
<evidence type="ECO:0000256" key="4">
    <source>
        <dbReference type="ARBA" id="ARBA00023004"/>
    </source>
</evidence>
<name>A0A0D2XFT5_FUSOF</name>
<dbReference type="InterPro" id="IPR050121">
    <property type="entry name" value="Cytochrome_P450_monoxygenase"/>
</dbReference>
<dbReference type="InterPro" id="IPR002401">
    <property type="entry name" value="Cyt_P450_E_grp-I"/>
</dbReference>
<dbReference type="GO" id="GO:0016705">
    <property type="term" value="F:oxidoreductase activity, acting on paired donors, with incorporation or reduction of molecular oxygen"/>
    <property type="evidence" value="ECO:0007669"/>
    <property type="project" value="InterPro"/>
</dbReference>
<evidence type="ECO:0000256" key="2">
    <source>
        <dbReference type="ARBA" id="ARBA00022617"/>
    </source>
</evidence>
<dbReference type="Gene3D" id="1.10.630.10">
    <property type="entry name" value="Cytochrome P450"/>
    <property type="match status" value="1"/>
</dbReference>
<comment type="similarity">
    <text evidence="6">Belongs to the cytochrome P450 family.</text>
</comment>
<dbReference type="InterPro" id="IPR017972">
    <property type="entry name" value="Cyt_P450_CS"/>
</dbReference>
<dbReference type="Pfam" id="PF00067">
    <property type="entry name" value="p450"/>
    <property type="match status" value="2"/>
</dbReference>
<dbReference type="EnsemblFungi" id="FOXG_02774T0">
    <property type="protein sequence ID" value="FOXG_02774P0"/>
    <property type="gene ID" value="FOXG_02774"/>
</dbReference>
<keyword evidence="6" id="KW-0503">Monooxygenase</keyword>
<keyword evidence="2 5" id="KW-0349">Heme</keyword>
<protein>
    <recommendedName>
        <fullName evidence="9">Trichodiene oxygenase</fullName>
    </recommendedName>
</protein>
<proteinExistence type="inferred from homology"/>
<dbReference type="InterPro" id="IPR001128">
    <property type="entry name" value="Cyt_P450"/>
</dbReference>
<dbReference type="PRINTS" id="PR00463">
    <property type="entry name" value="EP450I"/>
</dbReference>
<evidence type="ECO:0000313" key="8">
    <source>
        <dbReference type="Proteomes" id="UP000002489"/>
    </source>
</evidence>
<dbReference type="AlphaFoldDB" id="A0A0D2XFT5"/>
<evidence type="ECO:0000256" key="5">
    <source>
        <dbReference type="PIRSR" id="PIRSR602401-1"/>
    </source>
</evidence>
<dbReference type="Proteomes" id="UP000002489">
    <property type="component" value="Unassembled WGS sequence"/>
</dbReference>
<evidence type="ECO:0000256" key="3">
    <source>
        <dbReference type="ARBA" id="ARBA00022723"/>
    </source>
</evidence>
<dbReference type="SUPFAM" id="SSF48264">
    <property type="entry name" value="Cytochrome P450"/>
    <property type="match status" value="1"/>
</dbReference>
<dbReference type="GO" id="GO:0004497">
    <property type="term" value="F:monooxygenase activity"/>
    <property type="evidence" value="ECO:0007669"/>
    <property type="project" value="UniProtKB-KW"/>
</dbReference>
<comment type="cofactor">
    <cofactor evidence="1 5">
        <name>heme</name>
        <dbReference type="ChEBI" id="CHEBI:30413"/>
    </cofactor>
</comment>
<evidence type="ECO:0000256" key="6">
    <source>
        <dbReference type="RuleBase" id="RU000461"/>
    </source>
</evidence>
<feature type="binding site" description="axial binding residue" evidence="5">
    <location>
        <position position="426"/>
    </location>
    <ligand>
        <name>heme</name>
        <dbReference type="ChEBI" id="CHEBI:30413"/>
    </ligand>
    <ligandPart>
        <name>Fe</name>
        <dbReference type="ChEBI" id="CHEBI:18248"/>
    </ligandPart>
</feature>
<keyword evidence="3 5" id="KW-0479">Metal-binding</keyword>
<keyword evidence="6" id="KW-0560">Oxidoreductase</keyword>
<evidence type="ECO:0008006" key="9">
    <source>
        <dbReference type="Google" id="ProtNLM"/>
    </source>
</evidence>
<accession>A0A0D2XFT5</accession>
<reference evidence="7" key="2">
    <citation type="submission" date="2025-08" db="UniProtKB">
        <authorList>
            <consortium name="EnsemblFungi"/>
        </authorList>
    </citation>
    <scope>IDENTIFICATION</scope>
    <source>
        <strain evidence="7">4287 / CBS 123668 / FGSC 9935 / NRRL 34936</strain>
    </source>
</reference>
<dbReference type="PANTHER" id="PTHR24305:SF147">
    <property type="entry name" value="P450, PUTATIVE (EUROFUNG)-RELATED"/>
    <property type="match status" value="1"/>
</dbReference>
<dbReference type="GO" id="GO:0020037">
    <property type="term" value="F:heme binding"/>
    <property type="evidence" value="ECO:0007669"/>
    <property type="project" value="InterPro"/>
</dbReference>
<dbReference type="GO" id="GO:0005506">
    <property type="term" value="F:iron ion binding"/>
    <property type="evidence" value="ECO:0007669"/>
    <property type="project" value="InterPro"/>
</dbReference>
<dbReference type="PRINTS" id="PR00385">
    <property type="entry name" value="P450"/>
</dbReference>